<organism evidence="2 3">
    <name type="scientific">Terricaulis silvestris</name>
    <dbReference type="NCBI Taxonomy" id="2686094"/>
    <lineage>
        <taxon>Bacteria</taxon>
        <taxon>Pseudomonadati</taxon>
        <taxon>Pseudomonadota</taxon>
        <taxon>Alphaproteobacteria</taxon>
        <taxon>Caulobacterales</taxon>
        <taxon>Caulobacteraceae</taxon>
        <taxon>Terricaulis</taxon>
    </lineage>
</organism>
<keyword evidence="3" id="KW-1185">Reference proteome</keyword>
<name>A0A6I6MI99_9CAUL</name>
<evidence type="ECO:0000259" key="1">
    <source>
        <dbReference type="Pfam" id="PF13579"/>
    </source>
</evidence>
<evidence type="ECO:0000313" key="2">
    <source>
        <dbReference type="EMBL" id="QGZ93401.1"/>
    </source>
</evidence>
<dbReference type="AlphaFoldDB" id="A0A6I6MI99"/>
<dbReference type="EMBL" id="CP047045">
    <property type="protein sequence ID" value="QGZ93401.1"/>
    <property type="molecule type" value="Genomic_DNA"/>
</dbReference>
<sequence>MSGTIAIVSPHFPPCSLAGVHRARHLAKHLPAHGWRPIVIRAHETQYTERLDPDLAALVPNTVEQIATGAMPASVTRLIGVGDIGLRGFLHFKRALSQLAQTTPLRAVLITGSPYYPMLLAKWISHDLQLPVVLDFQDPWVSSWGATLPELSKGGLAHRLAVMLEPKALRHAAFVTSVSEIQNQEMAARYPWINPKRMAAIPIGGDPEDFNATQTHHSATASTVDRSERAELVFVGSVWPRLSNTLDVFLDAVAQVAKTNPAIAQRLAIRFYGTDARLVEPPVYQVAQQAERKGISFVVEEFPRRLSFVQALATMAGARGVILLGSDEPHYTASKIYPALMSGRPYLSVFHAASSSHSILSRAGGGVSLGFEDAEAIRNLIDPISEALVRLACEPRSFCKSDPAAFEAYTAHAVAGRFAAIFESIAQGTTASQCASLS</sequence>
<dbReference type="KEGG" id="tsv:DSM104635_00211"/>
<gene>
    <name evidence="2" type="ORF">DSM104635_00211</name>
</gene>
<dbReference type="SUPFAM" id="SSF53756">
    <property type="entry name" value="UDP-Glycosyltransferase/glycogen phosphorylase"/>
    <property type="match status" value="1"/>
</dbReference>
<protein>
    <submittedName>
        <fullName evidence="2">PEP-CTERM/exosortase A-associated glycosyltransferase, family</fullName>
    </submittedName>
</protein>
<dbReference type="InterPro" id="IPR028098">
    <property type="entry name" value="Glyco_trans_4-like_N"/>
</dbReference>
<feature type="domain" description="Glycosyltransferase subfamily 4-like N-terminal" evidence="1">
    <location>
        <begin position="22"/>
        <end position="204"/>
    </location>
</feature>
<dbReference type="Proteomes" id="UP000431269">
    <property type="component" value="Chromosome"/>
</dbReference>
<keyword evidence="2" id="KW-0808">Transferase</keyword>
<accession>A0A6I6MI99</accession>
<reference evidence="3" key="1">
    <citation type="submission" date="2019-12" db="EMBL/GenBank/DDBJ databases">
        <title>Complete genome of Terracaulis silvestris 0127_4.</title>
        <authorList>
            <person name="Vieira S."/>
            <person name="Riedel T."/>
            <person name="Sproer C."/>
            <person name="Pascual J."/>
            <person name="Boedeker C."/>
            <person name="Overmann J."/>
        </authorList>
    </citation>
    <scope>NUCLEOTIDE SEQUENCE [LARGE SCALE GENOMIC DNA]</scope>
    <source>
        <strain evidence="3">0127_4</strain>
    </source>
</reference>
<evidence type="ECO:0000313" key="3">
    <source>
        <dbReference type="Proteomes" id="UP000431269"/>
    </source>
</evidence>
<dbReference type="Pfam" id="PF13579">
    <property type="entry name" value="Glyco_trans_4_4"/>
    <property type="match status" value="1"/>
</dbReference>
<dbReference type="Gene3D" id="3.40.50.2000">
    <property type="entry name" value="Glycogen Phosphorylase B"/>
    <property type="match status" value="1"/>
</dbReference>
<proteinExistence type="predicted"/>
<dbReference type="GO" id="GO:0016757">
    <property type="term" value="F:glycosyltransferase activity"/>
    <property type="evidence" value="ECO:0007669"/>
    <property type="project" value="UniProtKB-ARBA"/>
</dbReference>